<accession>A0ABW8NHH2</accession>
<keyword evidence="2" id="KW-0902">Two-component regulatory system</keyword>
<proteinExistence type="predicted"/>
<evidence type="ECO:0000313" key="10">
    <source>
        <dbReference type="Proteomes" id="UP001620597"/>
    </source>
</evidence>
<name>A0ABW8NHH2_9GAMM</name>
<evidence type="ECO:0000256" key="4">
    <source>
        <dbReference type="ARBA" id="ARBA00023125"/>
    </source>
</evidence>
<sequence>MKHSATHTSSGTSTRGVVLIADDTIESLGMLNETLVQAGYTVLVAMDGLQALAVAERMMPDLILMDAIMPNMDGFEACEALKKDPDLEGIPVIFMTGLSDSIDVVRGLEAGGVDYVTKPVNLDVLLARVQVHITNARKTRRAIGSLNEIGQPTFACDVHGQLLWCSSRTIEVLAKAGLSEHDFQEATSAFLASWFASAPERFQQVRIEQTSSPLLVKFLGLPAPGEYLLRLVDDDEVSLRQTLRDHFQLTVREAEVLLWLSRGKTNQEIGRILSMSPRTVNKHLETVFRKMGVENRTSAAALSLGYLSRL</sequence>
<dbReference type="InterPro" id="IPR000792">
    <property type="entry name" value="Tscrpt_reg_LuxR_C"/>
</dbReference>
<evidence type="ECO:0000259" key="8">
    <source>
        <dbReference type="PROSITE" id="PS50110"/>
    </source>
</evidence>
<dbReference type="PANTHER" id="PTHR48111">
    <property type="entry name" value="REGULATOR OF RPOS"/>
    <property type="match status" value="1"/>
</dbReference>
<dbReference type="SMART" id="SM00448">
    <property type="entry name" value="REC"/>
    <property type="match status" value="1"/>
</dbReference>
<comment type="caution">
    <text evidence="9">The sequence shown here is derived from an EMBL/GenBank/DDBJ whole genome shotgun (WGS) entry which is preliminary data.</text>
</comment>
<gene>
    <name evidence="9" type="ORF">WG929_07165</name>
</gene>
<reference evidence="9 10" key="1">
    <citation type="submission" date="2024-03" db="EMBL/GenBank/DDBJ databases">
        <title>High-quality draft genome sequence of Oceanobacter sp. wDCs-4.</title>
        <authorList>
            <person name="Dong C."/>
        </authorList>
    </citation>
    <scope>NUCLEOTIDE SEQUENCE [LARGE SCALE GENOMIC DNA]</scope>
    <source>
        <strain evidence="10">wDCs-4</strain>
    </source>
</reference>
<evidence type="ECO:0000256" key="6">
    <source>
        <dbReference type="PROSITE-ProRule" id="PRU00169"/>
    </source>
</evidence>
<dbReference type="InterPro" id="IPR011006">
    <property type="entry name" value="CheY-like_superfamily"/>
</dbReference>
<dbReference type="PANTHER" id="PTHR48111:SF1">
    <property type="entry name" value="TWO-COMPONENT RESPONSE REGULATOR ORR33"/>
    <property type="match status" value="1"/>
</dbReference>
<dbReference type="Pfam" id="PF00196">
    <property type="entry name" value="GerE"/>
    <property type="match status" value="1"/>
</dbReference>
<evidence type="ECO:0000256" key="3">
    <source>
        <dbReference type="ARBA" id="ARBA00023015"/>
    </source>
</evidence>
<dbReference type="Proteomes" id="UP001620597">
    <property type="component" value="Unassembled WGS sequence"/>
</dbReference>
<keyword evidence="10" id="KW-1185">Reference proteome</keyword>
<dbReference type="InterPro" id="IPR016032">
    <property type="entry name" value="Sig_transdc_resp-reg_C-effctor"/>
</dbReference>
<dbReference type="SMART" id="SM00421">
    <property type="entry name" value="HTH_LUXR"/>
    <property type="match status" value="1"/>
</dbReference>
<protein>
    <submittedName>
        <fullName evidence="9">Response regulator transcription factor</fullName>
    </submittedName>
</protein>
<evidence type="ECO:0000259" key="7">
    <source>
        <dbReference type="PROSITE" id="PS50043"/>
    </source>
</evidence>
<dbReference type="CDD" id="cd06170">
    <property type="entry name" value="LuxR_C_like"/>
    <property type="match status" value="1"/>
</dbReference>
<dbReference type="CDD" id="cd19920">
    <property type="entry name" value="REC_PA4781-like"/>
    <property type="match status" value="1"/>
</dbReference>
<dbReference type="PROSITE" id="PS50110">
    <property type="entry name" value="RESPONSE_REGULATORY"/>
    <property type="match status" value="1"/>
</dbReference>
<evidence type="ECO:0000313" key="9">
    <source>
        <dbReference type="EMBL" id="MFK4752185.1"/>
    </source>
</evidence>
<keyword evidence="3" id="KW-0805">Transcription regulation</keyword>
<dbReference type="InterPro" id="IPR039420">
    <property type="entry name" value="WalR-like"/>
</dbReference>
<dbReference type="Gene3D" id="1.10.10.10">
    <property type="entry name" value="Winged helix-like DNA-binding domain superfamily/Winged helix DNA-binding domain"/>
    <property type="match status" value="1"/>
</dbReference>
<dbReference type="SUPFAM" id="SSF52172">
    <property type="entry name" value="CheY-like"/>
    <property type="match status" value="1"/>
</dbReference>
<dbReference type="InterPro" id="IPR036388">
    <property type="entry name" value="WH-like_DNA-bd_sf"/>
</dbReference>
<keyword evidence="5" id="KW-0804">Transcription</keyword>
<evidence type="ECO:0000256" key="1">
    <source>
        <dbReference type="ARBA" id="ARBA00022553"/>
    </source>
</evidence>
<evidence type="ECO:0000256" key="5">
    <source>
        <dbReference type="ARBA" id="ARBA00023163"/>
    </source>
</evidence>
<evidence type="ECO:0000256" key="2">
    <source>
        <dbReference type="ARBA" id="ARBA00023012"/>
    </source>
</evidence>
<feature type="domain" description="Response regulatory" evidence="8">
    <location>
        <begin position="17"/>
        <end position="133"/>
    </location>
</feature>
<dbReference type="PRINTS" id="PR00038">
    <property type="entry name" value="HTHLUXR"/>
</dbReference>
<keyword evidence="4" id="KW-0238">DNA-binding</keyword>
<dbReference type="RefSeq" id="WP_369856837.1">
    <property type="nucleotide sequence ID" value="NZ_JBBKTX010000007.1"/>
</dbReference>
<dbReference type="Pfam" id="PF00072">
    <property type="entry name" value="Response_reg"/>
    <property type="match status" value="1"/>
</dbReference>
<dbReference type="EMBL" id="JBBKTX010000007">
    <property type="protein sequence ID" value="MFK4752185.1"/>
    <property type="molecule type" value="Genomic_DNA"/>
</dbReference>
<dbReference type="Gene3D" id="3.40.50.2300">
    <property type="match status" value="1"/>
</dbReference>
<keyword evidence="1 6" id="KW-0597">Phosphoprotein</keyword>
<dbReference type="InterPro" id="IPR001789">
    <property type="entry name" value="Sig_transdc_resp-reg_receiver"/>
</dbReference>
<organism evidence="9 10">
    <name type="scientific">Oceanobacter antarcticus</name>
    <dbReference type="NCBI Taxonomy" id="3133425"/>
    <lineage>
        <taxon>Bacteria</taxon>
        <taxon>Pseudomonadati</taxon>
        <taxon>Pseudomonadota</taxon>
        <taxon>Gammaproteobacteria</taxon>
        <taxon>Oceanospirillales</taxon>
        <taxon>Oceanospirillaceae</taxon>
        <taxon>Oceanobacter</taxon>
    </lineage>
</organism>
<feature type="domain" description="HTH luxR-type" evidence="7">
    <location>
        <begin position="242"/>
        <end position="307"/>
    </location>
</feature>
<dbReference type="SUPFAM" id="SSF46894">
    <property type="entry name" value="C-terminal effector domain of the bipartite response regulators"/>
    <property type="match status" value="1"/>
</dbReference>
<feature type="modified residue" description="4-aspartylphosphate" evidence="6">
    <location>
        <position position="66"/>
    </location>
</feature>
<dbReference type="PROSITE" id="PS50043">
    <property type="entry name" value="HTH_LUXR_2"/>
    <property type="match status" value="1"/>
</dbReference>